<dbReference type="EC" id="5.6.2.4" evidence="9"/>
<evidence type="ECO:0000256" key="3">
    <source>
        <dbReference type="ARBA" id="ARBA00022801"/>
    </source>
</evidence>
<dbReference type="InterPro" id="IPR013986">
    <property type="entry name" value="DExx_box_DNA_helicase_dom_sf"/>
</dbReference>
<reference evidence="14 15" key="1">
    <citation type="submission" date="2016-10" db="EMBL/GenBank/DDBJ databases">
        <authorList>
            <person name="de Groot N.N."/>
        </authorList>
    </citation>
    <scope>NUCLEOTIDE SEQUENCE [LARGE SCALE GENOMIC DNA]</scope>
    <source>
        <strain evidence="14 15">DSM 9179</strain>
    </source>
</reference>
<dbReference type="GO" id="GO:0016887">
    <property type="term" value="F:ATP hydrolysis activity"/>
    <property type="evidence" value="ECO:0007669"/>
    <property type="project" value="RHEA"/>
</dbReference>
<keyword evidence="4 11" id="KW-0347">Helicase</keyword>
<dbReference type="CDD" id="cd17932">
    <property type="entry name" value="DEXQc_UvrD"/>
    <property type="match status" value="1"/>
</dbReference>
<protein>
    <recommendedName>
        <fullName evidence="9">DNA 3'-5' helicase</fullName>
        <ecNumber evidence="9">5.6.2.4</ecNumber>
    </recommendedName>
</protein>
<evidence type="ECO:0000313" key="14">
    <source>
        <dbReference type="EMBL" id="SEV93101.1"/>
    </source>
</evidence>
<keyword evidence="5 11" id="KW-0067">ATP-binding</keyword>
<comment type="catalytic activity">
    <reaction evidence="8">
        <text>Couples ATP hydrolysis with the unwinding of duplex DNA by translocating in the 3'-5' direction.</text>
        <dbReference type="EC" id="5.6.2.4"/>
    </reaction>
</comment>
<name>A0A1I0MW44_9FIRM</name>
<dbReference type="EMBL" id="FOJI01000002">
    <property type="protein sequence ID" value="SEV93101.1"/>
    <property type="molecule type" value="Genomic_DNA"/>
</dbReference>
<keyword evidence="2 11" id="KW-0547">Nucleotide-binding</keyword>
<dbReference type="RefSeq" id="WP_092450594.1">
    <property type="nucleotide sequence ID" value="NZ_FOJI01000002.1"/>
</dbReference>
<dbReference type="SUPFAM" id="SSF52540">
    <property type="entry name" value="P-loop containing nucleoside triphosphate hydrolases"/>
    <property type="match status" value="1"/>
</dbReference>
<dbReference type="Gene3D" id="3.40.50.300">
    <property type="entry name" value="P-loop containing nucleotide triphosphate hydrolases"/>
    <property type="match status" value="2"/>
</dbReference>
<dbReference type="Pfam" id="PF00580">
    <property type="entry name" value="UvrD-helicase"/>
    <property type="match status" value="1"/>
</dbReference>
<evidence type="ECO:0000256" key="9">
    <source>
        <dbReference type="ARBA" id="ARBA00034808"/>
    </source>
</evidence>
<dbReference type="InterPro" id="IPR000212">
    <property type="entry name" value="DNA_helicase_UvrD/REP"/>
</dbReference>
<dbReference type="PANTHER" id="PTHR11070">
    <property type="entry name" value="UVRD / RECB / PCRA DNA HELICASE FAMILY MEMBER"/>
    <property type="match status" value="1"/>
</dbReference>
<proteinExistence type="inferred from homology"/>
<dbReference type="Gene3D" id="1.10.486.10">
    <property type="entry name" value="PCRA, domain 4"/>
    <property type="match status" value="1"/>
</dbReference>
<organism evidence="14 15">
    <name type="scientific">[Clostridium] fimetarium</name>
    <dbReference type="NCBI Taxonomy" id="99656"/>
    <lineage>
        <taxon>Bacteria</taxon>
        <taxon>Bacillati</taxon>
        <taxon>Bacillota</taxon>
        <taxon>Clostridia</taxon>
        <taxon>Lachnospirales</taxon>
        <taxon>Lachnospiraceae</taxon>
    </lineage>
</organism>
<evidence type="ECO:0000256" key="2">
    <source>
        <dbReference type="ARBA" id="ARBA00022741"/>
    </source>
</evidence>
<feature type="domain" description="UvrD-like helicase ATP-binding" evidence="12">
    <location>
        <begin position="1"/>
        <end position="276"/>
    </location>
</feature>
<dbReference type="GO" id="GO:0003677">
    <property type="term" value="F:DNA binding"/>
    <property type="evidence" value="ECO:0007669"/>
    <property type="project" value="UniProtKB-KW"/>
</dbReference>
<gene>
    <name evidence="14" type="ORF">SAMN05421659_102204</name>
</gene>
<dbReference type="PROSITE" id="PS51198">
    <property type="entry name" value="UVRD_HELICASE_ATP_BIND"/>
    <property type="match status" value="1"/>
</dbReference>
<evidence type="ECO:0000256" key="8">
    <source>
        <dbReference type="ARBA" id="ARBA00034617"/>
    </source>
</evidence>
<dbReference type="PANTHER" id="PTHR11070:SF2">
    <property type="entry name" value="ATP-DEPENDENT DNA HELICASE SRS2"/>
    <property type="match status" value="1"/>
</dbReference>
<feature type="binding site" evidence="11">
    <location>
        <begin position="22"/>
        <end position="29"/>
    </location>
    <ligand>
        <name>ATP</name>
        <dbReference type="ChEBI" id="CHEBI:30616"/>
    </ligand>
</feature>
<keyword evidence="3 11" id="KW-0378">Hydrolase</keyword>
<keyword evidence="6" id="KW-0238">DNA-binding</keyword>
<sequence length="614" mass="72350">MSFNEAQISAINHNSGPAIVLAGPGSGKTTVITLRTKRLIEYYNVDPSKILVITFTKMAANEMKERFFKLMDGKKPSVTFGTYHAVFFTILKNAYNYSAKNIIREEQQREYIKRMISKYDLEIEDENEFVSSVLGEISQVKGSRINLQLYYSINCPEDVFRSIYQDYDSELKRNRLIDFDDMLVFCYELLSNRSDILSAWQNKYQYILVDEFQDINKVQYDVIKLLVEKSQNLFIVGDDDQSIYGFRGAKPEIMLDFTKDFVDAVKINLDINYRSTSNIVNSAKSVIDNNSKRFYKDIRAFNQIGNMVDIREFIDTSDENKYIIDSIQKYIEDGTKYKDIAVLSRTNIGARQLIGKLIEYNIPFTTRDIIPNLYEHWIAKNIFSYIRIAMGNRDRFEFLQIMNKPKRYISRDSMGTPLVDFEELRKLYEDKQWMVQRIDDFEKDLQLLKKMNPFAAINFIRRGIGFDDYLREYSQARRMNAEDLLNVITEIQEEAREFSTYSEWFKHIEDYNLELKEQVSSMGKTTDAVNLCTMHSSKGLEYKVVYIIDANEGIMPYNKAVLESEIEEERRMFYVAMTRAKEDLHIFYTKERYNKKQEVSRFVSEISKKYVMID</sequence>
<dbReference type="GO" id="GO:0000725">
    <property type="term" value="P:recombinational repair"/>
    <property type="evidence" value="ECO:0007669"/>
    <property type="project" value="TreeGrafter"/>
</dbReference>
<keyword evidence="7" id="KW-0413">Isomerase</keyword>
<evidence type="ECO:0000256" key="11">
    <source>
        <dbReference type="PROSITE-ProRule" id="PRU00560"/>
    </source>
</evidence>
<evidence type="ECO:0000313" key="15">
    <source>
        <dbReference type="Proteomes" id="UP000199701"/>
    </source>
</evidence>
<accession>A0A1I0MW44</accession>
<dbReference type="STRING" id="99656.SAMN05421659_102204"/>
<dbReference type="Pfam" id="PF13361">
    <property type="entry name" value="UvrD_C"/>
    <property type="match status" value="1"/>
</dbReference>
<evidence type="ECO:0000256" key="5">
    <source>
        <dbReference type="ARBA" id="ARBA00022840"/>
    </source>
</evidence>
<evidence type="ECO:0000256" key="1">
    <source>
        <dbReference type="ARBA" id="ARBA00009922"/>
    </source>
</evidence>
<dbReference type="GO" id="GO:0033202">
    <property type="term" value="C:DNA helicase complex"/>
    <property type="evidence" value="ECO:0007669"/>
    <property type="project" value="TreeGrafter"/>
</dbReference>
<dbReference type="InterPro" id="IPR014017">
    <property type="entry name" value="DNA_helicase_UvrD-like_C"/>
</dbReference>
<dbReference type="InterPro" id="IPR014016">
    <property type="entry name" value="UvrD-like_ATP-bd"/>
</dbReference>
<dbReference type="PROSITE" id="PS51217">
    <property type="entry name" value="UVRD_HELICASE_CTER"/>
    <property type="match status" value="1"/>
</dbReference>
<keyword evidence="15" id="KW-1185">Reference proteome</keyword>
<dbReference type="AlphaFoldDB" id="A0A1I0MW44"/>
<dbReference type="GO" id="GO:0005829">
    <property type="term" value="C:cytosol"/>
    <property type="evidence" value="ECO:0007669"/>
    <property type="project" value="TreeGrafter"/>
</dbReference>
<comment type="catalytic activity">
    <reaction evidence="10">
        <text>ATP + H2O = ADP + phosphate + H(+)</text>
        <dbReference type="Rhea" id="RHEA:13065"/>
        <dbReference type="ChEBI" id="CHEBI:15377"/>
        <dbReference type="ChEBI" id="CHEBI:15378"/>
        <dbReference type="ChEBI" id="CHEBI:30616"/>
        <dbReference type="ChEBI" id="CHEBI:43474"/>
        <dbReference type="ChEBI" id="CHEBI:456216"/>
        <dbReference type="EC" id="5.6.2.4"/>
    </reaction>
</comment>
<evidence type="ECO:0000256" key="10">
    <source>
        <dbReference type="ARBA" id="ARBA00048988"/>
    </source>
</evidence>
<evidence type="ECO:0000256" key="4">
    <source>
        <dbReference type="ARBA" id="ARBA00022806"/>
    </source>
</evidence>
<feature type="domain" description="UvrD-like helicase C-terminal" evidence="13">
    <location>
        <begin position="277"/>
        <end position="539"/>
    </location>
</feature>
<evidence type="ECO:0000256" key="7">
    <source>
        <dbReference type="ARBA" id="ARBA00023235"/>
    </source>
</evidence>
<evidence type="ECO:0000259" key="12">
    <source>
        <dbReference type="PROSITE" id="PS51198"/>
    </source>
</evidence>
<dbReference type="GO" id="GO:0005524">
    <property type="term" value="F:ATP binding"/>
    <property type="evidence" value="ECO:0007669"/>
    <property type="project" value="UniProtKB-UniRule"/>
</dbReference>
<comment type="similarity">
    <text evidence="1">Belongs to the helicase family. UvrD subfamily.</text>
</comment>
<dbReference type="InterPro" id="IPR027417">
    <property type="entry name" value="P-loop_NTPase"/>
</dbReference>
<dbReference type="Proteomes" id="UP000199701">
    <property type="component" value="Unassembled WGS sequence"/>
</dbReference>
<dbReference type="Gene3D" id="1.10.10.160">
    <property type="match status" value="1"/>
</dbReference>
<evidence type="ECO:0000256" key="6">
    <source>
        <dbReference type="ARBA" id="ARBA00023125"/>
    </source>
</evidence>
<dbReference type="OrthoDB" id="9810135at2"/>
<evidence type="ECO:0000259" key="13">
    <source>
        <dbReference type="PROSITE" id="PS51217"/>
    </source>
</evidence>
<dbReference type="GO" id="GO:0043138">
    <property type="term" value="F:3'-5' DNA helicase activity"/>
    <property type="evidence" value="ECO:0007669"/>
    <property type="project" value="UniProtKB-EC"/>
</dbReference>